<name>A0A8I1W8D1_PLESH</name>
<sequence>MHMLSAVLCILLLLPVSTLSTAKAITSTRLPGTLSDSWPRIQIAEQSAVFNWPARYVKPVMINKSQKADLSKKERNHIVSAHLSLLLR</sequence>
<evidence type="ECO:0008006" key="4">
    <source>
        <dbReference type="Google" id="ProtNLM"/>
    </source>
</evidence>
<gene>
    <name evidence="2" type="ORF">J2R62_12990</name>
</gene>
<proteinExistence type="predicted"/>
<feature type="chain" id="PRO_5034809631" description="Secreted protein" evidence="1">
    <location>
        <begin position="23"/>
        <end position="88"/>
    </location>
</feature>
<evidence type="ECO:0000256" key="1">
    <source>
        <dbReference type="SAM" id="SignalP"/>
    </source>
</evidence>
<accession>A0A8I1W8D1</accession>
<protein>
    <recommendedName>
        <fullName evidence="4">Secreted protein</fullName>
    </recommendedName>
</protein>
<feature type="signal peptide" evidence="1">
    <location>
        <begin position="1"/>
        <end position="22"/>
    </location>
</feature>
<organism evidence="2 3">
    <name type="scientific">Plesiomonas shigelloides</name>
    <name type="common">Aeromonas shigelloides</name>
    <dbReference type="NCBI Taxonomy" id="703"/>
    <lineage>
        <taxon>Bacteria</taxon>
        <taxon>Pseudomonadati</taxon>
        <taxon>Pseudomonadota</taxon>
        <taxon>Gammaproteobacteria</taxon>
        <taxon>Enterobacterales</taxon>
        <taxon>Enterobacteriaceae</taxon>
        <taxon>Plesiomonas</taxon>
    </lineage>
</organism>
<dbReference type="AlphaFoldDB" id="A0A8I1W8D1"/>
<keyword evidence="1" id="KW-0732">Signal</keyword>
<evidence type="ECO:0000313" key="2">
    <source>
        <dbReference type="EMBL" id="MBO1109110.1"/>
    </source>
</evidence>
<comment type="caution">
    <text evidence="2">The sequence shown here is derived from an EMBL/GenBank/DDBJ whole genome shotgun (WGS) entry which is preliminary data.</text>
</comment>
<reference evidence="2" key="1">
    <citation type="submission" date="2021-03" db="EMBL/GenBank/DDBJ databases">
        <title>Plesiomonas shigelloides zfcc0051, isolated from zebrafish feces.</title>
        <authorList>
            <person name="Vanderhoek Z."/>
            <person name="Gaulke C."/>
        </authorList>
    </citation>
    <scope>NUCLEOTIDE SEQUENCE</scope>
    <source>
        <strain evidence="2">Zfcc0051</strain>
    </source>
</reference>
<evidence type="ECO:0000313" key="3">
    <source>
        <dbReference type="Proteomes" id="UP000664658"/>
    </source>
</evidence>
<dbReference type="RefSeq" id="WP_084977339.1">
    <property type="nucleotide sequence ID" value="NZ_JAFNAA010000015.1"/>
</dbReference>
<dbReference type="EMBL" id="JAFNAA010000015">
    <property type="protein sequence ID" value="MBO1109110.1"/>
    <property type="molecule type" value="Genomic_DNA"/>
</dbReference>
<dbReference type="Proteomes" id="UP000664658">
    <property type="component" value="Unassembled WGS sequence"/>
</dbReference>